<dbReference type="Proteomes" id="UP000039046">
    <property type="component" value="Unassembled WGS sequence"/>
</dbReference>
<protein>
    <recommendedName>
        <fullName evidence="2">Methyltransferase domain-containing protein</fullName>
    </recommendedName>
</protein>
<dbReference type="PANTHER" id="PTHR43591:SF110">
    <property type="entry name" value="RHODANESE DOMAIN-CONTAINING PROTEIN"/>
    <property type="match status" value="1"/>
</dbReference>
<dbReference type="PANTHER" id="PTHR43591">
    <property type="entry name" value="METHYLTRANSFERASE"/>
    <property type="match status" value="1"/>
</dbReference>
<dbReference type="Pfam" id="PF13847">
    <property type="entry name" value="Methyltransf_31"/>
    <property type="match status" value="1"/>
</dbReference>
<dbReference type="OrthoDB" id="417697at2759"/>
<dbReference type="InterPro" id="IPR025714">
    <property type="entry name" value="Methyltranfer_dom"/>
</dbReference>
<proteinExistence type="inferred from homology"/>
<evidence type="ECO:0000313" key="4">
    <source>
        <dbReference type="Proteomes" id="UP000039046"/>
    </source>
</evidence>
<dbReference type="CDD" id="cd02440">
    <property type="entry name" value="AdoMet_MTases"/>
    <property type="match status" value="1"/>
</dbReference>
<comment type="similarity">
    <text evidence="1">Belongs to the methyltransferase superfamily. LaeA methyltransferase family.</text>
</comment>
<evidence type="ECO:0000259" key="2">
    <source>
        <dbReference type="Pfam" id="PF13847"/>
    </source>
</evidence>
<keyword evidence="4" id="KW-1185">Reference proteome</keyword>
<dbReference type="AlphaFoldDB" id="A0A0A1SVV3"/>
<gene>
    <name evidence="3" type="ORF">VHEMI02482</name>
</gene>
<accession>A0A0A1SVV3</accession>
<dbReference type="InterPro" id="IPR029063">
    <property type="entry name" value="SAM-dependent_MTases_sf"/>
</dbReference>
<name>A0A0A1SVV3_9HYPO</name>
<evidence type="ECO:0000313" key="3">
    <source>
        <dbReference type="EMBL" id="CEJ82416.1"/>
    </source>
</evidence>
<sequence length="286" mass="32246">MGSQPDSYVLQRNTSATTRLNYQYYLWQDTFRFHLHPDIPQLAPDARIAEVATGSGIWLFDTAREVPSNISLTGLDISLDQIPGPRGSQMPNMSFQQWSFFDAPPEDLVGKFDVVHMRLVAVVVMDQDPEKILKNVKLLLKPGGYIQWEEHYTPDAQVLTAAGVVTTEFPGLTGMRDLLARPLNATDGSKLLGCRDWLLTLDSTMEKEGFENVRKIIYQDSAHMGTFYTDMYATTAEEFAELMLKRDPALAKQLTEMISKLHEEKLTGAWVSNPKAVFLGQRSLQQ</sequence>
<dbReference type="Gene3D" id="3.40.50.150">
    <property type="entry name" value="Vaccinia Virus protein VP39"/>
    <property type="match status" value="1"/>
</dbReference>
<feature type="domain" description="Methyltransferase" evidence="2">
    <location>
        <begin position="46"/>
        <end position="152"/>
    </location>
</feature>
<dbReference type="STRING" id="1531966.A0A0A1SVV3"/>
<dbReference type="EMBL" id="CDHN01000001">
    <property type="protein sequence ID" value="CEJ82416.1"/>
    <property type="molecule type" value="Genomic_DNA"/>
</dbReference>
<evidence type="ECO:0000256" key="1">
    <source>
        <dbReference type="ARBA" id="ARBA00038158"/>
    </source>
</evidence>
<reference evidence="3 4" key="1">
    <citation type="journal article" date="2015" name="Genome Announc.">
        <title>Draft Genome Sequence and Gene Annotation of the Entomopathogenic Fungus Verticillium hemipterigenum.</title>
        <authorList>
            <person name="Horn F."/>
            <person name="Habel A."/>
            <person name="Scharf D.H."/>
            <person name="Dworschak J."/>
            <person name="Brakhage A.A."/>
            <person name="Guthke R."/>
            <person name="Hertweck C."/>
            <person name="Linde J."/>
        </authorList>
    </citation>
    <scope>NUCLEOTIDE SEQUENCE [LARGE SCALE GENOMIC DNA]</scope>
</reference>
<organism evidence="3 4">
    <name type="scientific">[Torrubiella] hemipterigena</name>
    <dbReference type="NCBI Taxonomy" id="1531966"/>
    <lineage>
        <taxon>Eukaryota</taxon>
        <taxon>Fungi</taxon>
        <taxon>Dikarya</taxon>
        <taxon>Ascomycota</taxon>
        <taxon>Pezizomycotina</taxon>
        <taxon>Sordariomycetes</taxon>
        <taxon>Hypocreomycetidae</taxon>
        <taxon>Hypocreales</taxon>
        <taxon>Clavicipitaceae</taxon>
        <taxon>Clavicipitaceae incertae sedis</taxon>
        <taxon>'Torrubiella' clade</taxon>
    </lineage>
</organism>
<dbReference type="SUPFAM" id="SSF53335">
    <property type="entry name" value="S-adenosyl-L-methionine-dependent methyltransferases"/>
    <property type="match status" value="1"/>
</dbReference>
<dbReference type="HOGENOM" id="CLU_010595_9_1_1"/>